<dbReference type="AlphaFoldDB" id="A0A7I9WXA9"/>
<comment type="caution">
    <text evidence="2">The sequence shown here is derived from an EMBL/GenBank/DDBJ whole genome shotgun (WGS) entry which is preliminary data.</text>
</comment>
<evidence type="ECO:0000313" key="2">
    <source>
        <dbReference type="EMBL" id="GFG62364.1"/>
    </source>
</evidence>
<protein>
    <submittedName>
        <fullName evidence="2">Uncharacterized protein</fullName>
    </submittedName>
</protein>
<feature type="region of interest" description="Disordered" evidence="1">
    <location>
        <begin position="1"/>
        <end position="48"/>
    </location>
</feature>
<proteinExistence type="predicted"/>
<dbReference type="Proteomes" id="UP000465241">
    <property type="component" value="Unassembled WGS sequence"/>
</dbReference>
<reference evidence="2 3" key="1">
    <citation type="journal article" date="2019" name="Emerg. Microbes Infect.">
        <title>Comprehensive subspecies identification of 175 nontuberculous mycobacteria species based on 7547 genomic profiles.</title>
        <authorList>
            <person name="Matsumoto Y."/>
            <person name="Kinjo T."/>
            <person name="Motooka D."/>
            <person name="Nabeya D."/>
            <person name="Jung N."/>
            <person name="Uechi K."/>
            <person name="Horii T."/>
            <person name="Iida T."/>
            <person name="Fujita J."/>
            <person name="Nakamura S."/>
        </authorList>
    </citation>
    <scope>NUCLEOTIDE SEQUENCE [LARGE SCALE GENOMIC DNA]</scope>
    <source>
        <strain evidence="2 3">JCM 13392</strain>
    </source>
</reference>
<dbReference type="EMBL" id="BLKT01000003">
    <property type="protein sequence ID" value="GFG62364.1"/>
    <property type="molecule type" value="Genomic_DNA"/>
</dbReference>
<name>A0A7I9WXA9_9MYCO</name>
<evidence type="ECO:0000313" key="3">
    <source>
        <dbReference type="Proteomes" id="UP000465241"/>
    </source>
</evidence>
<keyword evidence="3" id="KW-1185">Reference proteome</keyword>
<organism evidence="2 3">
    <name type="scientific">Mycolicibacterium murale</name>
    <dbReference type="NCBI Taxonomy" id="182220"/>
    <lineage>
        <taxon>Bacteria</taxon>
        <taxon>Bacillati</taxon>
        <taxon>Actinomycetota</taxon>
        <taxon>Actinomycetes</taxon>
        <taxon>Mycobacteriales</taxon>
        <taxon>Mycobacteriaceae</taxon>
        <taxon>Mycolicibacterium</taxon>
    </lineage>
</organism>
<accession>A0A7I9WXA9</accession>
<sequence length="83" mass="8559">MSPTLKIISFEPLSPSQDSTAAKHACSNGAGQGAQPPPQGVDSGQKPCNEAAWRAVRVSAPEEFSNARQVIVNSAEEPLATAA</sequence>
<evidence type="ECO:0000256" key="1">
    <source>
        <dbReference type="SAM" id="MobiDB-lite"/>
    </source>
</evidence>
<gene>
    <name evidence="2" type="ORF">MMUR_65000</name>
</gene>